<keyword evidence="10" id="KW-1185">Reference proteome</keyword>
<name>A0A9C7L9R4_9BACI</name>
<feature type="transmembrane region" description="Helical" evidence="8">
    <location>
        <begin position="110"/>
        <end position="131"/>
    </location>
</feature>
<dbReference type="RefSeq" id="WP_230495407.1">
    <property type="nucleotide sequence ID" value="NZ_CAKJTG010000004.1"/>
</dbReference>
<evidence type="ECO:0000256" key="8">
    <source>
        <dbReference type="SAM" id="Phobius"/>
    </source>
</evidence>
<keyword evidence="4" id="KW-0309">Germination</keyword>
<feature type="transmembrane region" description="Helical" evidence="8">
    <location>
        <begin position="143"/>
        <end position="160"/>
    </location>
</feature>
<evidence type="ECO:0000256" key="2">
    <source>
        <dbReference type="ARBA" id="ARBA00007998"/>
    </source>
</evidence>
<evidence type="ECO:0000313" key="9">
    <source>
        <dbReference type="EMBL" id="CAG9607128.1"/>
    </source>
</evidence>
<dbReference type="GO" id="GO:0016020">
    <property type="term" value="C:membrane"/>
    <property type="evidence" value="ECO:0007669"/>
    <property type="project" value="UniProtKB-SubCell"/>
</dbReference>
<dbReference type="PANTHER" id="PTHR34975:SF2">
    <property type="entry name" value="SPORE GERMINATION PROTEIN A2"/>
    <property type="match status" value="1"/>
</dbReference>
<sequence length="358" mass="41320">MKEKLSPIQVSILVYMIQSGVILFSLPRLTGEAFGTNGWISIIIVSVIVNINLILIWFVFKVGAGRSMFELVNGIPKWIRLILSLFLAGIWLGLGTMVMVKYILLLKMLFYQNVSTLLLMTMGLILTYLLVKRGIYHIAKATVVLFYFTVWTIFLLLFHLPDFSFIRLTPFIFQGEKDLLRGGAGIYTALLGYELVILFLHNVEEKRLKAILVGNTITSIIYLGVCFVSFGFFSFDMLLEDMYPVVTLLEYISFPVLERVENLIFSLFGLKVLITTVMYLWASKEVLEQQFQRIKPKYLLLIILSLSFFISIFQKIMRQVDQWLEYLAWIEVVIAFLLPLILLIVAFFTRKVNKEHSL</sequence>
<feature type="transmembrane region" description="Helical" evidence="8">
    <location>
        <begin position="263"/>
        <end position="282"/>
    </location>
</feature>
<feature type="transmembrane region" description="Helical" evidence="8">
    <location>
        <begin position="7"/>
        <end position="26"/>
    </location>
</feature>
<keyword evidence="6 8" id="KW-1133">Transmembrane helix</keyword>
<evidence type="ECO:0000313" key="10">
    <source>
        <dbReference type="Proteomes" id="UP000789845"/>
    </source>
</evidence>
<evidence type="ECO:0000256" key="6">
    <source>
        <dbReference type="ARBA" id="ARBA00022989"/>
    </source>
</evidence>
<protein>
    <submittedName>
        <fullName evidence="9">Uncharacterized protein</fullName>
    </submittedName>
</protein>
<feature type="transmembrane region" description="Helical" evidence="8">
    <location>
        <begin position="180"/>
        <end position="200"/>
    </location>
</feature>
<keyword evidence="5 8" id="KW-0812">Transmembrane</keyword>
<dbReference type="Proteomes" id="UP000789845">
    <property type="component" value="Unassembled WGS sequence"/>
</dbReference>
<evidence type="ECO:0000256" key="7">
    <source>
        <dbReference type="ARBA" id="ARBA00023136"/>
    </source>
</evidence>
<feature type="transmembrane region" description="Helical" evidence="8">
    <location>
        <begin position="81"/>
        <end position="104"/>
    </location>
</feature>
<dbReference type="InterPro" id="IPR004761">
    <property type="entry name" value="Spore_GerAB"/>
</dbReference>
<dbReference type="AlphaFoldDB" id="A0A9C7L9R4"/>
<reference evidence="9" key="1">
    <citation type="submission" date="2021-10" db="EMBL/GenBank/DDBJ databases">
        <authorList>
            <person name="Criscuolo A."/>
        </authorList>
    </citation>
    <scope>NUCLEOTIDE SEQUENCE</scope>
    <source>
        <strain evidence="9">CIP111885</strain>
    </source>
</reference>
<proteinExistence type="inferred from homology"/>
<evidence type="ECO:0000256" key="5">
    <source>
        <dbReference type="ARBA" id="ARBA00022692"/>
    </source>
</evidence>
<keyword evidence="3" id="KW-0813">Transport</keyword>
<organism evidence="9 10">
    <name type="scientific">Pseudoneobacillus rhizosphaerae</name>
    <dbReference type="NCBI Taxonomy" id="2880968"/>
    <lineage>
        <taxon>Bacteria</taxon>
        <taxon>Bacillati</taxon>
        <taxon>Bacillota</taxon>
        <taxon>Bacilli</taxon>
        <taxon>Bacillales</taxon>
        <taxon>Bacillaceae</taxon>
        <taxon>Pseudoneobacillus</taxon>
    </lineage>
</organism>
<dbReference type="GO" id="GO:0009847">
    <property type="term" value="P:spore germination"/>
    <property type="evidence" value="ECO:0007669"/>
    <property type="project" value="InterPro"/>
</dbReference>
<gene>
    <name evidence="9" type="ORF">NEOCIP111885_00818</name>
</gene>
<dbReference type="Pfam" id="PF03845">
    <property type="entry name" value="Spore_permease"/>
    <property type="match status" value="1"/>
</dbReference>
<feature type="transmembrane region" description="Helical" evidence="8">
    <location>
        <begin position="326"/>
        <end position="348"/>
    </location>
</feature>
<dbReference type="PANTHER" id="PTHR34975">
    <property type="entry name" value="SPORE GERMINATION PROTEIN A2"/>
    <property type="match status" value="1"/>
</dbReference>
<comment type="similarity">
    <text evidence="2">Belongs to the amino acid-polyamine-organocation (APC) superfamily. Spore germination protein (SGP) (TC 2.A.3.9) family.</text>
</comment>
<dbReference type="EMBL" id="CAKJTG010000004">
    <property type="protein sequence ID" value="CAG9607128.1"/>
    <property type="molecule type" value="Genomic_DNA"/>
</dbReference>
<evidence type="ECO:0000256" key="3">
    <source>
        <dbReference type="ARBA" id="ARBA00022448"/>
    </source>
</evidence>
<feature type="transmembrane region" description="Helical" evidence="8">
    <location>
        <begin position="298"/>
        <end position="314"/>
    </location>
</feature>
<keyword evidence="7 8" id="KW-0472">Membrane</keyword>
<accession>A0A9C7L9R4</accession>
<evidence type="ECO:0000256" key="1">
    <source>
        <dbReference type="ARBA" id="ARBA00004141"/>
    </source>
</evidence>
<comment type="subcellular location">
    <subcellularLocation>
        <location evidence="1">Membrane</location>
        <topology evidence="1">Multi-pass membrane protein</topology>
    </subcellularLocation>
</comment>
<feature type="transmembrane region" description="Helical" evidence="8">
    <location>
        <begin position="38"/>
        <end position="60"/>
    </location>
</feature>
<feature type="transmembrane region" description="Helical" evidence="8">
    <location>
        <begin position="212"/>
        <end position="235"/>
    </location>
</feature>
<evidence type="ECO:0000256" key="4">
    <source>
        <dbReference type="ARBA" id="ARBA00022544"/>
    </source>
</evidence>
<comment type="caution">
    <text evidence="9">The sequence shown here is derived from an EMBL/GenBank/DDBJ whole genome shotgun (WGS) entry which is preliminary data.</text>
</comment>